<dbReference type="InterPro" id="IPR023529">
    <property type="entry name" value="ProQ"/>
</dbReference>
<reference evidence="6" key="1">
    <citation type="submission" date="2021-02" db="EMBL/GenBank/DDBJ databases">
        <title>Thiocyanate and organic carbon inputs drive convergent selection for specific autotrophic Afipia and Thiobacillus strains within complex microbiomes.</title>
        <authorList>
            <person name="Huddy R.J."/>
            <person name="Sachdeva R."/>
            <person name="Kadzinga F."/>
            <person name="Kantor R.S."/>
            <person name="Harrison S.T.L."/>
            <person name="Banfield J.F."/>
        </authorList>
    </citation>
    <scope>NUCLEOTIDE SEQUENCE</scope>
    <source>
        <strain evidence="6">SCN18_10_11_15_R4_P_38_20</strain>
    </source>
</reference>
<dbReference type="Gene3D" id="1.10.1710.10">
    <property type="entry name" value="ProQ/FinO domain"/>
    <property type="match status" value="1"/>
</dbReference>
<dbReference type="GO" id="GO:0034057">
    <property type="term" value="F:RNA strand-exchange activity"/>
    <property type="evidence" value="ECO:0007669"/>
    <property type="project" value="InterPro"/>
</dbReference>
<protein>
    <submittedName>
        <fullName evidence="6">ProQ/FinO family protein</fullName>
    </submittedName>
</protein>
<keyword evidence="2" id="KW-0694">RNA-binding</keyword>
<dbReference type="Proteomes" id="UP000664414">
    <property type="component" value="Unassembled WGS sequence"/>
</dbReference>
<dbReference type="SUPFAM" id="SSF48657">
    <property type="entry name" value="FinO-like"/>
    <property type="match status" value="1"/>
</dbReference>
<evidence type="ECO:0000259" key="5">
    <source>
        <dbReference type="SMART" id="SM00945"/>
    </source>
</evidence>
<sequence>MTEKLKLTIKKPLSLNKQSQLFQALKPLHEQAKKEKHQDLQQQRQNEREAKQKKREEIKVALRWLYEQFPACFNPKDLKPLKLNIDKDLFSFLEKENSPSKVKLRDALTYFTSNVHYLKAIINGTHRYDLNGQQAEEITQEQKDFAQNKLEKILQSIKTKNQHKIKSSS</sequence>
<keyword evidence="3" id="KW-0143">Chaperone</keyword>
<dbReference type="InterPro" id="IPR016103">
    <property type="entry name" value="ProQ/FinO"/>
</dbReference>
<feature type="region of interest" description="Disordered" evidence="4">
    <location>
        <begin position="27"/>
        <end position="53"/>
    </location>
</feature>
<organism evidence="6 7">
    <name type="scientific">Candidatus Paracaedimonas acanthamoebae</name>
    <dbReference type="NCBI Taxonomy" id="244581"/>
    <lineage>
        <taxon>Bacteria</taxon>
        <taxon>Pseudomonadati</taxon>
        <taxon>Pseudomonadota</taxon>
        <taxon>Alphaproteobacteria</taxon>
        <taxon>Holosporales</taxon>
        <taxon>Caedimonadaceae</taxon>
        <taxon>Candidatus Paracaedimonas</taxon>
    </lineage>
</organism>
<dbReference type="GO" id="GO:0033592">
    <property type="term" value="F:RNA strand annealing activity"/>
    <property type="evidence" value="ECO:0007669"/>
    <property type="project" value="InterPro"/>
</dbReference>
<dbReference type="PANTHER" id="PTHR38106:SF1">
    <property type="entry name" value="RNA CHAPERONE PROQ"/>
    <property type="match status" value="1"/>
</dbReference>
<dbReference type="PANTHER" id="PTHR38106">
    <property type="entry name" value="RNA CHAPERONE PROQ"/>
    <property type="match status" value="1"/>
</dbReference>
<dbReference type="SMART" id="SM00945">
    <property type="entry name" value="ProQ"/>
    <property type="match status" value="1"/>
</dbReference>
<proteinExistence type="predicted"/>
<evidence type="ECO:0000256" key="2">
    <source>
        <dbReference type="ARBA" id="ARBA00022884"/>
    </source>
</evidence>
<keyword evidence="1" id="KW-0963">Cytoplasm</keyword>
<evidence type="ECO:0000256" key="1">
    <source>
        <dbReference type="ARBA" id="ARBA00022490"/>
    </source>
</evidence>
<dbReference type="GO" id="GO:0005829">
    <property type="term" value="C:cytosol"/>
    <property type="evidence" value="ECO:0007669"/>
    <property type="project" value="TreeGrafter"/>
</dbReference>
<evidence type="ECO:0000313" key="6">
    <source>
        <dbReference type="EMBL" id="MBN9413591.1"/>
    </source>
</evidence>
<evidence type="ECO:0000313" key="7">
    <source>
        <dbReference type="Proteomes" id="UP000664414"/>
    </source>
</evidence>
<dbReference type="EMBL" id="JAFKGL010000028">
    <property type="protein sequence ID" value="MBN9413591.1"/>
    <property type="molecule type" value="Genomic_DNA"/>
</dbReference>
<dbReference type="InterPro" id="IPR036442">
    <property type="entry name" value="ProQ/FinO_sf"/>
</dbReference>
<name>A0A8J7TTQ1_9PROT</name>
<accession>A0A8J7TTQ1</accession>
<feature type="domain" description="ProQ/FinO" evidence="5">
    <location>
        <begin position="53"/>
        <end position="166"/>
    </location>
</feature>
<dbReference type="AlphaFoldDB" id="A0A8J7TTQ1"/>
<gene>
    <name evidence="6" type="ORF">J0H12_06695</name>
</gene>
<evidence type="ECO:0000256" key="4">
    <source>
        <dbReference type="SAM" id="MobiDB-lite"/>
    </source>
</evidence>
<dbReference type="Pfam" id="PF04352">
    <property type="entry name" value="ProQ"/>
    <property type="match status" value="1"/>
</dbReference>
<comment type="caution">
    <text evidence="6">The sequence shown here is derived from an EMBL/GenBank/DDBJ whole genome shotgun (WGS) entry which is preliminary data.</text>
</comment>
<dbReference type="GO" id="GO:0010608">
    <property type="term" value="P:post-transcriptional regulation of gene expression"/>
    <property type="evidence" value="ECO:0007669"/>
    <property type="project" value="InterPro"/>
</dbReference>
<evidence type="ECO:0000256" key="3">
    <source>
        <dbReference type="ARBA" id="ARBA00023186"/>
    </source>
</evidence>